<comment type="caution">
    <text evidence="1">The sequence shown here is derived from an EMBL/GenBank/DDBJ whole genome shotgun (WGS) entry which is preliminary data.</text>
</comment>
<protein>
    <recommendedName>
        <fullName evidence="3">F-box domain-containing protein</fullName>
    </recommendedName>
</protein>
<dbReference type="Proteomes" id="UP001215151">
    <property type="component" value="Unassembled WGS sequence"/>
</dbReference>
<sequence length="356" mass="39928">MMSIQSKLSGLEIASVSRFAPAKTTKAQPGMFSLNTDVLFRIAAELDFQSLQTWRMTCRAADEIGAMLLRTRYNGALNRHLADPDGFRSVLRATMSVVSGSTVLHIIDQARSPTWAPNDLDIYAPLDGAGRVASYLIDVEHYTRKAVQEPTYDGVYAGFKAVIHLSKGDLQIDVIQSITTSALYPLPFFWSTHVMNYFTADMFCVVYPTYTFQGRGLLNPAVLISKQYPTIRTLQVIGKYQTRGYDFRVYPYAWAEGTELDCTSDEGCPRIIRFFGDRYCCVGSLDTVAQSLMTDGVRGYPNRTRMVRWWRGGPACGDKCTHGDDDFALRANPTVQTHQVPVEFYLLWLNGRPAVI</sequence>
<name>A0AAD7TQE5_9APHY</name>
<evidence type="ECO:0000313" key="1">
    <source>
        <dbReference type="EMBL" id="KAJ8473933.1"/>
    </source>
</evidence>
<evidence type="ECO:0008006" key="3">
    <source>
        <dbReference type="Google" id="ProtNLM"/>
    </source>
</evidence>
<dbReference type="EMBL" id="JAPEVG010000205">
    <property type="protein sequence ID" value="KAJ8473933.1"/>
    <property type="molecule type" value="Genomic_DNA"/>
</dbReference>
<accession>A0AAD7TQE5</accession>
<keyword evidence="2" id="KW-1185">Reference proteome</keyword>
<organism evidence="1 2">
    <name type="scientific">Trametes cubensis</name>
    <dbReference type="NCBI Taxonomy" id="1111947"/>
    <lineage>
        <taxon>Eukaryota</taxon>
        <taxon>Fungi</taxon>
        <taxon>Dikarya</taxon>
        <taxon>Basidiomycota</taxon>
        <taxon>Agaricomycotina</taxon>
        <taxon>Agaricomycetes</taxon>
        <taxon>Polyporales</taxon>
        <taxon>Polyporaceae</taxon>
        <taxon>Trametes</taxon>
    </lineage>
</organism>
<dbReference type="AlphaFoldDB" id="A0AAD7TQE5"/>
<proteinExistence type="predicted"/>
<gene>
    <name evidence="1" type="ORF">ONZ51_g7556</name>
</gene>
<reference evidence="1" key="1">
    <citation type="submission" date="2022-11" db="EMBL/GenBank/DDBJ databases">
        <title>Genome Sequence of Cubamyces cubensis.</title>
        <authorList>
            <person name="Buettner E."/>
        </authorList>
    </citation>
    <scope>NUCLEOTIDE SEQUENCE</scope>
    <source>
        <strain evidence="1">MPL-01</strain>
    </source>
</reference>
<evidence type="ECO:0000313" key="2">
    <source>
        <dbReference type="Proteomes" id="UP001215151"/>
    </source>
</evidence>